<gene>
    <name evidence="2" type="ORF">R3P38DRAFT_2993723</name>
</gene>
<comment type="caution">
    <text evidence="2">The sequence shown here is derived from an EMBL/GenBank/DDBJ whole genome shotgun (WGS) entry which is preliminary data.</text>
</comment>
<evidence type="ECO:0000313" key="3">
    <source>
        <dbReference type="Proteomes" id="UP001362999"/>
    </source>
</evidence>
<sequence length="71" mass="7939">MSRTRAQTTFSTVSALCLGFSVLLWAAPRSQCSLLSSGLQVFHRHSLEYSDAQRRVQFISTFVICVSQGNR</sequence>
<keyword evidence="3" id="KW-1185">Reference proteome</keyword>
<keyword evidence="1" id="KW-0732">Signal</keyword>
<name>A0AAW0AS79_9AGAR</name>
<reference evidence="2 3" key="1">
    <citation type="journal article" date="2024" name="J Genomics">
        <title>Draft genome sequencing and assembly of Favolaschia claudopus CIRM-BRFM 2984 isolated from oak limbs.</title>
        <authorList>
            <person name="Navarro D."/>
            <person name="Drula E."/>
            <person name="Chaduli D."/>
            <person name="Cazenave R."/>
            <person name="Ahrendt S."/>
            <person name="Wang J."/>
            <person name="Lipzen A."/>
            <person name="Daum C."/>
            <person name="Barry K."/>
            <person name="Grigoriev I.V."/>
            <person name="Favel A."/>
            <person name="Rosso M.N."/>
            <person name="Martin F."/>
        </authorList>
    </citation>
    <scope>NUCLEOTIDE SEQUENCE [LARGE SCALE GENOMIC DNA]</scope>
    <source>
        <strain evidence="2 3">CIRM-BRFM 2984</strain>
    </source>
</reference>
<evidence type="ECO:0000313" key="2">
    <source>
        <dbReference type="EMBL" id="KAK7016297.1"/>
    </source>
</evidence>
<evidence type="ECO:0008006" key="4">
    <source>
        <dbReference type="Google" id="ProtNLM"/>
    </source>
</evidence>
<protein>
    <recommendedName>
        <fullName evidence="4">Secreted protein</fullName>
    </recommendedName>
</protein>
<evidence type="ECO:0000256" key="1">
    <source>
        <dbReference type="SAM" id="SignalP"/>
    </source>
</evidence>
<dbReference type="EMBL" id="JAWWNJ010000051">
    <property type="protein sequence ID" value="KAK7016297.1"/>
    <property type="molecule type" value="Genomic_DNA"/>
</dbReference>
<proteinExistence type="predicted"/>
<accession>A0AAW0AS79</accession>
<feature type="chain" id="PRO_5043765706" description="Secreted protein" evidence="1">
    <location>
        <begin position="33"/>
        <end position="71"/>
    </location>
</feature>
<dbReference type="Proteomes" id="UP001362999">
    <property type="component" value="Unassembled WGS sequence"/>
</dbReference>
<feature type="signal peptide" evidence="1">
    <location>
        <begin position="1"/>
        <end position="32"/>
    </location>
</feature>
<organism evidence="2 3">
    <name type="scientific">Favolaschia claudopus</name>
    <dbReference type="NCBI Taxonomy" id="2862362"/>
    <lineage>
        <taxon>Eukaryota</taxon>
        <taxon>Fungi</taxon>
        <taxon>Dikarya</taxon>
        <taxon>Basidiomycota</taxon>
        <taxon>Agaricomycotina</taxon>
        <taxon>Agaricomycetes</taxon>
        <taxon>Agaricomycetidae</taxon>
        <taxon>Agaricales</taxon>
        <taxon>Marasmiineae</taxon>
        <taxon>Mycenaceae</taxon>
        <taxon>Favolaschia</taxon>
    </lineage>
</organism>
<dbReference type="AlphaFoldDB" id="A0AAW0AS79"/>